<protein>
    <submittedName>
        <fullName evidence="1">Uncharacterized protein</fullName>
    </submittedName>
</protein>
<evidence type="ECO:0000313" key="1">
    <source>
        <dbReference type="EMBL" id="CDZ96601.1"/>
    </source>
</evidence>
<accession>A0A0F7SEC7</accession>
<sequence>MRFLSLRLLVRSRCDMFLLGCRMRCFVQGLLYRLSSRPHASDHLLRHLLAYLPYQSSISVVMVYNPLTRVTESTKKKKEKTITRKPSLT</sequence>
<organism evidence="1">
    <name type="scientific">Phaffia rhodozyma</name>
    <name type="common">Yeast</name>
    <name type="synonym">Xanthophyllomyces dendrorhous</name>
    <dbReference type="NCBI Taxonomy" id="264483"/>
    <lineage>
        <taxon>Eukaryota</taxon>
        <taxon>Fungi</taxon>
        <taxon>Dikarya</taxon>
        <taxon>Basidiomycota</taxon>
        <taxon>Agaricomycotina</taxon>
        <taxon>Tremellomycetes</taxon>
        <taxon>Cystofilobasidiales</taxon>
        <taxon>Mrakiaceae</taxon>
        <taxon>Phaffia</taxon>
    </lineage>
</organism>
<name>A0A0F7SEC7_PHARH</name>
<proteinExistence type="predicted"/>
<reference evidence="1" key="1">
    <citation type="submission" date="2014-08" db="EMBL/GenBank/DDBJ databases">
        <authorList>
            <person name="Sharma Rahul"/>
            <person name="Thines Marco"/>
        </authorList>
    </citation>
    <scope>NUCLEOTIDE SEQUENCE</scope>
</reference>
<dbReference type="AlphaFoldDB" id="A0A0F7SEC7"/>
<dbReference type="EMBL" id="LN483144">
    <property type="protein sequence ID" value="CDZ96601.1"/>
    <property type="molecule type" value="Genomic_DNA"/>
</dbReference>